<dbReference type="InterPro" id="IPR036291">
    <property type="entry name" value="NAD(P)-bd_dom_sf"/>
</dbReference>
<keyword evidence="3" id="KW-1185">Reference proteome</keyword>
<name>A0A839TI89_9GAMM</name>
<dbReference type="SUPFAM" id="SSF51735">
    <property type="entry name" value="NAD(P)-binding Rossmann-fold domains"/>
    <property type="match status" value="1"/>
</dbReference>
<protein>
    <recommendedName>
        <fullName evidence="1">Gfo/Idh/MocA-like oxidoreductase N-terminal domain-containing protein</fullName>
    </recommendedName>
</protein>
<dbReference type="Gene3D" id="3.40.50.720">
    <property type="entry name" value="NAD(P)-binding Rossmann-like Domain"/>
    <property type="match status" value="1"/>
</dbReference>
<feature type="domain" description="Gfo/Idh/MocA-like oxidoreductase N-terminal" evidence="1">
    <location>
        <begin position="53"/>
        <end position="147"/>
    </location>
</feature>
<evidence type="ECO:0000313" key="3">
    <source>
        <dbReference type="Proteomes" id="UP000588111"/>
    </source>
</evidence>
<dbReference type="InterPro" id="IPR000683">
    <property type="entry name" value="Gfo/Idh/MocA-like_OxRdtase_N"/>
</dbReference>
<accession>A0A839TI89</accession>
<dbReference type="EMBL" id="JACHXL010000007">
    <property type="protein sequence ID" value="MBB3107754.1"/>
    <property type="molecule type" value="Genomic_DNA"/>
</dbReference>
<dbReference type="Proteomes" id="UP000588111">
    <property type="component" value="Unassembled WGS sequence"/>
</dbReference>
<dbReference type="AlphaFoldDB" id="A0A839TI89"/>
<dbReference type="GO" id="GO:0000166">
    <property type="term" value="F:nucleotide binding"/>
    <property type="evidence" value="ECO:0007669"/>
    <property type="project" value="InterPro"/>
</dbReference>
<reference evidence="2 3" key="1">
    <citation type="submission" date="2020-08" db="EMBL/GenBank/DDBJ databases">
        <title>Genomic Encyclopedia of Type Strains, Phase III (KMG-III): the genomes of soil and plant-associated and newly described type strains.</title>
        <authorList>
            <person name="Whitman W."/>
        </authorList>
    </citation>
    <scope>NUCLEOTIDE SEQUENCE [LARGE SCALE GENOMIC DNA]</scope>
    <source>
        <strain evidence="2 3">CECT 5885</strain>
    </source>
</reference>
<comment type="caution">
    <text evidence="2">The sequence shown here is derived from an EMBL/GenBank/DDBJ whole genome shotgun (WGS) entry which is preliminary data.</text>
</comment>
<evidence type="ECO:0000259" key="1">
    <source>
        <dbReference type="Pfam" id="PF01408"/>
    </source>
</evidence>
<gene>
    <name evidence="2" type="ORF">FHS24_002286</name>
</gene>
<dbReference type="Pfam" id="PF01408">
    <property type="entry name" value="GFO_IDH_MocA"/>
    <property type="match status" value="1"/>
</dbReference>
<organism evidence="2 3">
    <name type="scientific">Psychrobacter luti</name>
    <dbReference type="NCBI Taxonomy" id="198481"/>
    <lineage>
        <taxon>Bacteria</taxon>
        <taxon>Pseudomonadati</taxon>
        <taxon>Pseudomonadota</taxon>
        <taxon>Gammaproteobacteria</taxon>
        <taxon>Moraxellales</taxon>
        <taxon>Moraxellaceae</taxon>
        <taxon>Psychrobacter</taxon>
    </lineage>
</organism>
<dbReference type="RefSeq" id="WP_183621207.1">
    <property type="nucleotide sequence ID" value="NZ_CAJHAH010000008.1"/>
</dbReference>
<proteinExistence type="predicted"/>
<evidence type="ECO:0000313" key="2">
    <source>
        <dbReference type="EMBL" id="MBB3107754.1"/>
    </source>
</evidence>
<sequence>MTLKLGVIGSSEGNGHPYSWSAIFNGYDSVEMEKCGYPVIPRYLEQQQWPASQIKEARVTAIWTQDIAHSRHIAKAAKIEHVVTCYTDMIGQVDAVLLARDDAYHHLQYAEPFLRQGIPIYIDKPIALSINDLDRLYALEQYSGQIFTCSALRYSKQLTLSEMDKQKLGSIKQIAAFTPKSWSKYAVHIIEPVLNMLSEGDEIVEMTAPASDRSDGSGSLMVYWGSGIQTNFFALGNGQSPISIRVFGTDSWMDFTFTDSFSAFKTALQTFIYGIQEKKVMSDKAFNTRVVQLLERGCQ</sequence>